<organism evidence="2 3">
    <name type="scientific">Candidatus Nitrospira kreftii</name>
    <dbReference type="NCBI Taxonomy" id="2652173"/>
    <lineage>
        <taxon>Bacteria</taxon>
        <taxon>Pseudomonadati</taxon>
        <taxon>Nitrospirota</taxon>
        <taxon>Nitrospiria</taxon>
        <taxon>Nitrospirales</taxon>
        <taxon>Nitrospiraceae</taxon>
        <taxon>Nitrospira</taxon>
    </lineage>
</organism>
<feature type="transmembrane region" description="Helical" evidence="1">
    <location>
        <begin position="59"/>
        <end position="79"/>
    </location>
</feature>
<dbReference type="KEGG" id="nkf:Nkreftii_001493"/>
<dbReference type="AlphaFoldDB" id="A0A7S8IZ39"/>
<proteinExistence type="predicted"/>
<gene>
    <name evidence="2" type="ORF">Nkreftii_001493</name>
</gene>
<dbReference type="EMBL" id="CP047423">
    <property type="protein sequence ID" value="QPD03719.1"/>
    <property type="molecule type" value="Genomic_DNA"/>
</dbReference>
<dbReference type="Pfam" id="PF04307">
    <property type="entry name" value="YdjM"/>
    <property type="match status" value="1"/>
</dbReference>
<evidence type="ECO:0000313" key="2">
    <source>
        <dbReference type="EMBL" id="QPD03719.1"/>
    </source>
</evidence>
<sequence length="196" mass="21935">MASAFSHAFVALAFGKASHHPVMTWQVVLLGMACSIVPDLDVIGFSFGIRYGDLWGHRGLTHSLFFACLLSATLVRFWYWRTSTSAKTMLCIYFFCCTASHGVLDAMTDGGLGVAFFSPFETSRYFFTYRPVAVSPIGIGDFFTGEAFRILSSEATWIWLPTIVIVSILQGFHLIRLWRLSRNGHRPEHPGEPRKG</sequence>
<keyword evidence="1" id="KW-0472">Membrane</keyword>
<keyword evidence="1" id="KW-1133">Transmembrane helix</keyword>
<dbReference type="InterPro" id="IPR007404">
    <property type="entry name" value="YdjM-like"/>
</dbReference>
<name>A0A7S8IZ39_9BACT</name>
<evidence type="ECO:0000256" key="1">
    <source>
        <dbReference type="SAM" id="Phobius"/>
    </source>
</evidence>
<protein>
    <submittedName>
        <fullName evidence="2">Metal-dependent hydrolase</fullName>
    </submittedName>
</protein>
<keyword evidence="2" id="KW-0378">Hydrolase</keyword>
<reference evidence="2 3" key="1">
    <citation type="journal article" date="2020" name="ISME J.">
        <title>Enrichment and physiological characterization of a novel comammox Nitrospira indicates ammonium inhibition of complete nitrification.</title>
        <authorList>
            <person name="Sakoula D."/>
            <person name="Koch H."/>
            <person name="Frank J."/>
            <person name="Jetten M.S.M."/>
            <person name="van Kessel M.A.H.J."/>
            <person name="Lucker S."/>
        </authorList>
    </citation>
    <scope>NUCLEOTIDE SEQUENCE [LARGE SCALE GENOMIC DNA]</scope>
    <source>
        <strain evidence="2">Comreactor17</strain>
    </source>
</reference>
<evidence type="ECO:0000313" key="3">
    <source>
        <dbReference type="Proteomes" id="UP000593737"/>
    </source>
</evidence>
<dbReference type="PANTHER" id="PTHR35531:SF1">
    <property type="entry name" value="INNER MEMBRANE PROTEIN YBCI-RELATED"/>
    <property type="match status" value="1"/>
</dbReference>
<dbReference type="PANTHER" id="PTHR35531">
    <property type="entry name" value="INNER MEMBRANE PROTEIN YBCI-RELATED"/>
    <property type="match status" value="1"/>
</dbReference>
<feature type="transmembrane region" description="Helical" evidence="1">
    <location>
        <begin position="157"/>
        <end position="178"/>
    </location>
</feature>
<dbReference type="GO" id="GO:0016787">
    <property type="term" value="F:hydrolase activity"/>
    <property type="evidence" value="ECO:0007669"/>
    <property type="project" value="UniProtKB-KW"/>
</dbReference>
<dbReference type="Proteomes" id="UP000593737">
    <property type="component" value="Chromosome"/>
</dbReference>
<accession>A0A7S8IZ39</accession>
<feature type="transmembrane region" description="Helical" evidence="1">
    <location>
        <begin position="27"/>
        <end position="47"/>
    </location>
</feature>
<keyword evidence="1" id="KW-0812">Transmembrane</keyword>